<dbReference type="EMBL" id="RFFM01000001">
    <property type="protein sequence ID" value="RMH91373.1"/>
    <property type="molecule type" value="Genomic_DNA"/>
</dbReference>
<dbReference type="Pfam" id="PF02028">
    <property type="entry name" value="BCCT"/>
    <property type="match status" value="1"/>
</dbReference>
<keyword evidence="10" id="KW-1185">Reference proteome</keyword>
<dbReference type="InterPro" id="IPR000060">
    <property type="entry name" value="BCCT_transptr"/>
</dbReference>
<name>A0A3M2HU74_9GAMM</name>
<gene>
    <name evidence="9" type="ORF">EA797_01065</name>
</gene>
<feature type="transmembrane region" description="Helical" evidence="8">
    <location>
        <begin position="94"/>
        <end position="114"/>
    </location>
</feature>
<evidence type="ECO:0000256" key="1">
    <source>
        <dbReference type="ARBA" id="ARBA00004651"/>
    </source>
</evidence>
<feature type="transmembrane region" description="Helical" evidence="8">
    <location>
        <begin position="349"/>
        <end position="367"/>
    </location>
</feature>
<feature type="transmembrane region" description="Helical" evidence="8">
    <location>
        <begin position="53"/>
        <end position="73"/>
    </location>
</feature>
<dbReference type="PANTHER" id="PTHR30047">
    <property type="entry name" value="HIGH-AFFINITY CHOLINE TRANSPORT PROTEIN-RELATED"/>
    <property type="match status" value="1"/>
</dbReference>
<comment type="caution">
    <text evidence="9">The sequence shown here is derived from an EMBL/GenBank/DDBJ whole genome shotgun (WGS) entry which is preliminary data.</text>
</comment>
<evidence type="ECO:0000256" key="8">
    <source>
        <dbReference type="SAM" id="Phobius"/>
    </source>
</evidence>
<dbReference type="OrthoDB" id="9775735at2"/>
<dbReference type="PANTHER" id="PTHR30047:SF7">
    <property type="entry name" value="HIGH-AFFINITY CHOLINE TRANSPORT PROTEIN"/>
    <property type="match status" value="1"/>
</dbReference>
<accession>A0A3M2HU74</accession>
<feature type="transmembrane region" description="Helical" evidence="8">
    <location>
        <begin position="265"/>
        <end position="285"/>
    </location>
</feature>
<feature type="transmembrane region" description="Helical" evidence="8">
    <location>
        <begin position="145"/>
        <end position="165"/>
    </location>
</feature>
<evidence type="ECO:0000256" key="7">
    <source>
        <dbReference type="ARBA" id="ARBA00023136"/>
    </source>
</evidence>
<dbReference type="NCBIfam" id="TIGR00842">
    <property type="entry name" value="bcct"/>
    <property type="match status" value="1"/>
</dbReference>
<evidence type="ECO:0000313" key="9">
    <source>
        <dbReference type="EMBL" id="RMH91373.1"/>
    </source>
</evidence>
<reference evidence="9 10" key="1">
    <citation type="submission" date="2018-10" db="EMBL/GenBank/DDBJ databases">
        <title>Pseudomonas zhaodongensis NEAU-ST5-21(T) genome.</title>
        <authorList>
            <person name="Peng J."/>
            <person name="Liu Z.-P."/>
        </authorList>
    </citation>
    <scope>NUCLEOTIDE SEQUENCE [LARGE SCALE GENOMIC DNA]</scope>
    <source>
        <strain evidence="9 10">NEAU-ST5-21</strain>
    </source>
</reference>
<dbReference type="GO" id="GO:0022857">
    <property type="term" value="F:transmembrane transporter activity"/>
    <property type="evidence" value="ECO:0007669"/>
    <property type="project" value="InterPro"/>
</dbReference>
<feature type="transmembrane region" description="Helical" evidence="8">
    <location>
        <begin position="315"/>
        <end position="337"/>
    </location>
</feature>
<evidence type="ECO:0000256" key="4">
    <source>
        <dbReference type="ARBA" id="ARBA00022475"/>
    </source>
</evidence>
<evidence type="ECO:0000256" key="3">
    <source>
        <dbReference type="ARBA" id="ARBA00022448"/>
    </source>
</evidence>
<evidence type="ECO:0000313" key="10">
    <source>
        <dbReference type="Proteomes" id="UP000269774"/>
    </source>
</evidence>
<sequence length="686" mass="75571">MEAEKKLPKAVILFPVFIPAVVVTLLLVVGTISNPELAGEVFSSTLAFITTNFGWFYMLSVAFFLVFIVGIAMTPWGSIKLGPDHAEPQYSFPAWFAMLFSAGYGIALLFFGVAEPVLHYAAPPAGAAETVDAAKQAMQIAFFHWGFHIWAIYGLTGLVLAYFSFRHGLPLSMRSALYPIIGERIYGPIGHVVDIFAILGTLFGIATTLGLSVTQINAGINYLWPSIPISINVQLIAIAIITGLAICSVVAGLDKGVKNLSLLNMVLAIGLMVFVFLVGPTIFILETFLQNTGSYLNNIIERTFNLQAYSRSDWIGNWTLFIFGWTIAWSPFVGLFIAKISRGRTIRQFVFGVMFVPTIFTFLWFSVFGDTALHLIMVEGYTSLISDVQADNAIALFKLFELLPMTSIASFLAVVLIITFFVTSSDSGSLVIDSLAAGGALRTPVWQRVFWASIEGLVAGTLLLAGGLSALQTMTIASALPFAIIMMIAALGMWRALVIEGHHETSLQSHMQGSRLASNAGPGLWKKRLAGMVSFPSREDVDGFMSSTVLKAMRRVQRELSGQEWNAEVHTDEAHSRLYLEVIKEDQVDFIYEIRAVGYAMPAFALSDGPEADEQYYRAEVFLRRGGQHYDIYGYDQADIISDILDQFEKYLHFLHISPGSLPWKMAEHDEMLTDDPELPKTNPSS</sequence>
<organism evidence="9 10">
    <name type="scientific">Stutzerimonas zhaodongensis</name>
    <dbReference type="NCBI Taxonomy" id="1176257"/>
    <lineage>
        <taxon>Bacteria</taxon>
        <taxon>Pseudomonadati</taxon>
        <taxon>Pseudomonadota</taxon>
        <taxon>Gammaproteobacteria</taxon>
        <taxon>Pseudomonadales</taxon>
        <taxon>Pseudomonadaceae</taxon>
        <taxon>Stutzerimonas</taxon>
    </lineage>
</organism>
<feature type="transmembrane region" description="Helical" evidence="8">
    <location>
        <begin position="449"/>
        <end position="470"/>
    </location>
</feature>
<dbReference type="Proteomes" id="UP000269774">
    <property type="component" value="Unassembled WGS sequence"/>
</dbReference>
<evidence type="ECO:0000256" key="6">
    <source>
        <dbReference type="ARBA" id="ARBA00022989"/>
    </source>
</evidence>
<feature type="transmembrane region" description="Helical" evidence="8">
    <location>
        <begin position="402"/>
        <end position="422"/>
    </location>
</feature>
<protein>
    <submittedName>
        <fullName evidence="9">BCCT family transporter</fullName>
    </submittedName>
</protein>
<keyword evidence="3" id="KW-0813">Transport</keyword>
<dbReference type="AlphaFoldDB" id="A0A3M2HU74"/>
<feature type="transmembrane region" description="Helical" evidence="8">
    <location>
        <begin position="185"/>
        <end position="211"/>
    </location>
</feature>
<dbReference type="GO" id="GO:0005886">
    <property type="term" value="C:plasma membrane"/>
    <property type="evidence" value="ECO:0007669"/>
    <property type="project" value="UniProtKB-SubCell"/>
</dbReference>
<feature type="transmembrane region" description="Helical" evidence="8">
    <location>
        <begin position="12"/>
        <end position="33"/>
    </location>
</feature>
<proteinExistence type="inferred from homology"/>
<dbReference type="RefSeq" id="WP_122163349.1">
    <property type="nucleotide sequence ID" value="NZ_CP180504.1"/>
</dbReference>
<keyword evidence="4" id="KW-1003">Cell membrane</keyword>
<feature type="transmembrane region" description="Helical" evidence="8">
    <location>
        <begin position="476"/>
        <end position="498"/>
    </location>
</feature>
<evidence type="ECO:0000256" key="2">
    <source>
        <dbReference type="ARBA" id="ARBA00005658"/>
    </source>
</evidence>
<comment type="subcellular location">
    <subcellularLocation>
        <location evidence="1">Cell membrane</location>
        <topology evidence="1">Multi-pass membrane protein</topology>
    </subcellularLocation>
</comment>
<keyword evidence="5 8" id="KW-0812">Transmembrane</keyword>
<keyword evidence="6 8" id="KW-1133">Transmembrane helix</keyword>
<keyword evidence="7 8" id="KW-0472">Membrane</keyword>
<feature type="transmembrane region" description="Helical" evidence="8">
    <location>
        <begin position="231"/>
        <end position="253"/>
    </location>
</feature>
<comment type="similarity">
    <text evidence="2">Belongs to the BCCT transporter (TC 2.A.15) family.</text>
</comment>
<evidence type="ECO:0000256" key="5">
    <source>
        <dbReference type="ARBA" id="ARBA00022692"/>
    </source>
</evidence>